<dbReference type="KEGG" id="rpe:RPE_3629"/>
<name>Q07KH5_RHOP5</name>
<evidence type="ECO:0000259" key="4">
    <source>
        <dbReference type="PROSITE" id="PS50110"/>
    </source>
</evidence>
<accession>Q07KH5</accession>
<dbReference type="InterPro" id="IPR001789">
    <property type="entry name" value="Sig_transdc_resp-reg_receiver"/>
</dbReference>
<dbReference type="STRING" id="316055.RPE_3629"/>
<feature type="domain" description="Response regulatory" evidence="4">
    <location>
        <begin position="4"/>
        <end position="119"/>
    </location>
</feature>
<sequence length="127" mass="13778">MQHKVLIVDDSKLARMVIASAFRRLRPEWDLVEATGADQALAVIAGHDVDIALVDFNMPGTDGLELLAQIRRTQPKMPMAVVSANMQNEIIARARDLDAAFIVKPLTDEALGAFLAGAALRLKTTVT</sequence>
<evidence type="ECO:0000256" key="3">
    <source>
        <dbReference type="PROSITE-ProRule" id="PRU00169"/>
    </source>
</evidence>
<organism evidence="5">
    <name type="scientific">Rhodopseudomonas palustris (strain BisA53)</name>
    <dbReference type="NCBI Taxonomy" id="316055"/>
    <lineage>
        <taxon>Bacteria</taxon>
        <taxon>Pseudomonadati</taxon>
        <taxon>Pseudomonadota</taxon>
        <taxon>Alphaproteobacteria</taxon>
        <taxon>Hyphomicrobiales</taxon>
        <taxon>Nitrobacteraceae</taxon>
        <taxon>Rhodopseudomonas</taxon>
    </lineage>
</organism>
<evidence type="ECO:0000256" key="2">
    <source>
        <dbReference type="ARBA" id="ARBA00023012"/>
    </source>
</evidence>
<keyword evidence="1 3" id="KW-0597">Phosphoprotein</keyword>
<dbReference type="AlphaFoldDB" id="Q07KH5"/>
<dbReference type="GO" id="GO:0000160">
    <property type="term" value="P:phosphorelay signal transduction system"/>
    <property type="evidence" value="ECO:0007669"/>
    <property type="project" value="UniProtKB-KW"/>
</dbReference>
<reference evidence="5" key="1">
    <citation type="submission" date="2006-09" db="EMBL/GenBank/DDBJ databases">
        <title>Complete sequence of Rhodopseudomonas palustris BisA53.</title>
        <authorList>
            <consortium name="US DOE Joint Genome Institute"/>
            <person name="Copeland A."/>
            <person name="Lucas S."/>
            <person name="Lapidus A."/>
            <person name="Barry K."/>
            <person name="Detter J.C."/>
            <person name="Glavina del Rio T."/>
            <person name="Hammon N."/>
            <person name="Israni S."/>
            <person name="Dalin E."/>
            <person name="Tice H."/>
            <person name="Pitluck S."/>
            <person name="Chain P."/>
            <person name="Malfatti S."/>
            <person name="Shin M."/>
            <person name="Vergez L."/>
            <person name="Schmutz J."/>
            <person name="Larimer F."/>
            <person name="Land M."/>
            <person name="Hauser L."/>
            <person name="Pelletier D.A."/>
            <person name="Kyrpides N."/>
            <person name="Kim E."/>
            <person name="Harwood C.S."/>
            <person name="Oda Y."/>
            <person name="Richardson P."/>
        </authorList>
    </citation>
    <scope>NUCLEOTIDE SEQUENCE [LARGE SCALE GENOMIC DNA]</scope>
    <source>
        <strain evidence="5">BisA53</strain>
    </source>
</reference>
<gene>
    <name evidence="5" type="ordered locus">RPE_3629</name>
</gene>
<dbReference type="InterPro" id="IPR050595">
    <property type="entry name" value="Bact_response_regulator"/>
</dbReference>
<dbReference type="eggNOG" id="COG2197">
    <property type="taxonomic scope" value="Bacteria"/>
</dbReference>
<dbReference type="Pfam" id="PF00072">
    <property type="entry name" value="Response_reg"/>
    <property type="match status" value="1"/>
</dbReference>
<proteinExistence type="predicted"/>
<dbReference type="SMART" id="SM00448">
    <property type="entry name" value="REC"/>
    <property type="match status" value="1"/>
</dbReference>
<dbReference type="Gene3D" id="3.40.50.2300">
    <property type="match status" value="1"/>
</dbReference>
<dbReference type="CDD" id="cd00156">
    <property type="entry name" value="REC"/>
    <property type="match status" value="1"/>
</dbReference>
<protein>
    <submittedName>
        <fullName evidence="5">Response regulator receiver protein</fullName>
    </submittedName>
</protein>
<dbReference type="EMBL" id="CP000463">
    <property type="protein sequence ID" value="ABJ07559.1"/>
    <property type="molecule type" value="Genomic_DNA"/>
</dbReference>
<dbReference type="InterPro" id="IPR011006">
    <property type="entry name" value="CheY-like_superfamily"/>
</dbReference>
<evidence type="ECO:0000256" key="1">
    <source>
        <dbReference type="ARBA" id="ARBA00022553"/>
    </source>
</evidence>
<dbReference type="PROSITE" id="PS50110">
    <property type="entry name" value="RESPONSE_REGULATORY"/>
    <property type="match status" value="1"/>
</dbReference>
<keyword evidence="2" id="KW-0902">Two-component regulatory system</keyword>
<feature type="modified residue" description="4-aspartylphosphate" evidence="3">
    <location>
        <position position="55"/>
    </location>
</feature>
<evidence type="ECO:0000313" key="5">
    <source>
        <dbReference type="EMBL" id="ABJ07559.1"/>
    </source>
</evidence>
<dbReference type="PANTHER" id="PTHR44591:SF14">
    <property type="entry name" value="PROTEIN PILG"/>
    <property type="match status" value="1"/>
</dbReference>
<dbReference type="OrthoDB" id="7569831at2"/>
<dbReference type="PANTHER" id="PTHR44591">
    <property type="entry name" value="STRESS RESPONSE REGULATOR PROTEIN 1"/>
    <property type="match status" value="1"/>
</dbReference>
<dbReference type="SUPFAM" id="SSF52172">
    <property type="entry name" value="CheY-like"/>
    <property type="match status" value="1"/>
</dbReference>
<dbReference type="HOGENOM" id="CLU_000445_69_15_5"/>